<gene>
    <name evidence="2" type="ORF">D7W81_28665</name>
</gene>
<dbReference type="PANTHER" id="PTHR48079">
    <property type="entry name" value="PROTEIN YEEZ"/>
    <property type="match status" value="1"/>
</dbReference>
<comment type="caution">
    <text evidence="2">The sequence shown here is derived from an EMBL/GenBank/DDBJ whole genome shotgun (WGS) entry which is preliminary data.</text>
</comment>
<accession>A0A3A8Q5T1</accession>
<dbReference type="SUPFAM" id="SSF51735">
    <property type="entry name" value="NAD(P)-binding Rossmann-fold domains"/>
    <property type="match status" value="1"/>
</dbReference>
<dbReference type="GO" id="GO:0004029">
    <property type="term" value="F:aldehyde dehydrogenase (NAD+) activity"/>
    <property type="evidence" value="ECO:0007669"/>
    <property type="project" value="TreeGrafter"/>
</dbReference>
<organism evidence="2 3">
    <name type="scientific">Corallococcus aberystwythensis</name>
    <dbReference type="NCBI Taxonomy" id="2316722"/>
    <lineage>
        <taxon>Bacteria</taxon>
        <taxon>Pseudomonadati</taxon>
        <taxon>Myxococcota</taxon>
        <taxon>Myxococcia</taxon>
        <taxon>Myxococcales</taxon>
        <taxon>Cystobacterineae</taxon>
        <taxon>Myxococcaceae</taxon>
        <taxon>Corallococcus</taxon>
    </lineage>
</organism>
<dbReference type="Proteomes" id="UP000267003">
    <property type="component" value="Unassembled WGS sequence"/>
</dbReference>
<dbReference type="InterPro" id="IPR036291">
    <property type="entry name" value="NAD(P)-bd_dom_sf"/>
</dbReference>
<dbReference type="GO" id="GO:0005737">
    <property type="term" value="C:cytoplasm"/>
    <property type="evidence" value="ECO:0007669"/>
    <property type="project" value="TreeGrafter"/>
</dbReference>
<keyword evidence="3" id="KW-1185">Reference proteome</keyword>
<reference evidence="3" key="1">
    <citation type="submission" date="2018-09" db="EMBL/GenBank/DDBJ databases">
        <authorList>
            <person name="Livingstone P.G."/>
            <person name="Whitworth D.E."/>
        </authorList>
    </citation>
    <scope>NUCLEOTIDE SEQUENCE [LARGE SCALE GENOMIC DNA]</scope>
    <source>
        <strain evidence="3">AB050A</strain>
    </source>
</reference>
<sequence>MGERGAGAGVLRVHPGRMNPSDCRTGWGVSGGRCTAWMPGGLDAGPMNVLVTGATGLIGNAIAHRLVKQGAAVRALVRDLARASKLLPPSVRLIQGDVTSPGTLPAAMQDVELVFHAAGMPEQWHRDDSIFDRVNREGSVNVLSAAHAAKVRRVVYTSTMDVFAAPRGGELTEAHIDPHPKPTVYERSKQEAERAVEAIRQQGLDVVFVNPSAVYGPSPVHVGLNSFFIQLLNKKAPLLPPGGMSVVHVDGCTDVHLAAAERGANGERYLVSDQYVSNADLALAIHGAAGAGKPPAVAPVFLMEALARVSAPLARVFPFTPLVAPGQLSFMRWEARVNAAKAQRELAFRPTPLADGVARTVAFLREQGLVPRA</sequence>
<dbReference type="InterPro" id="IPR001509">
    <property type="entry name" value="Epimerase_deHydtase"/>
</dbReference>
<feature type="domain" description="NAD-dependent epimerase/dehydratase" evidence="1">
    <location>
        <begin position="49"/>
        <end position="270"/>
    </location>
</feature>
<evidence type="ECO:0000259" key="1">
    <source>
        <dbReference type="Pfam" id="PF01370"/>
    </source>
</evidence>
<proteinExistence type="predicted"/>
<protein>
    <submittedName>
        <fullName evidence="2">SDR family NAD(P)-dependent oxidoreductase</fullName>
    </submittedName>
</protein>
<dbReference type="InterPro" id="IPR051783">
    <property type="entry name" value="NAD(P)-dependent_oxidoreduct"/>
</dbReference>
<dbReference type="EMBL" id="RAWK01000205">
    <property type="protein sequence ID" value="RKH58634.1"/>
    <property type="molecule type" value="Genomic_DNA"/>
</dbReference>
<dbReference type="AlphaFoldDB" id="A0A3A8Q5T1"/>
<dbReference type="Pfam" id="PF01370">
    <property type="entry name" value="Epimerase"/>
    <property type="match status" value="1"/>
</dbReference>
<evidence type="ECO:0000313" key="3">
    <source>
        <dbReference type="Proteomes" id="UP000267003"/>
    </source>
</evidence>
<dbReference type="PANTHER" id="PTHR48079:SF6">
    <property type="entry name" value="NAD(P)-BINDING DOMAIN-CONTAINING PROTEIN-RELATED"/>
    <property type="match status" value="1"/>
</dbReference>
<evidence type="ECO:0000313" key="2">
    <source>
        <dbReference type="EMBL" id="RKH58634.1"/>
    </source>
</evidence>
<dbReference type="Gene3D" id="3.40.50.720">
    <property type="entry name" value="NAD(P)-binding Rossmann-like Domain"/>
    <property type="match status" value="1"/>
</dbReference>
<name>A0A3A8Q5T1_9BACT</name>